<dbReference type="AlphaFoldDB" id="A0A095CBU0"/>
<gene>
    <name evidence="2" type="ORF">MS3_00001647</name>
    <name evidence="3" type="ORF">MS3_08442</name>
</gene>
<keyword evidence="1" id="KW-0472">Membrane</keyword>
<evidence type="ECO:0000313" key="4">
    <source>
        <dbReference type="Proteomes" id="UP000471633"/>
    </source>
</evidence>
<evidence type="ECO:0000256" key="1">
    <source>
        <dbReference type="SAM" id="Phobius"/>
    </source>
</evidence>
<organism evidence="3">
    <name type="scientific">Schistosoma haematobium</name>
    <name type="common">Blood fluke</name>
    <dbReference type="NCBI Taxonomy" id="6185"/>
    <lineage>
        <taxon>Eukaryota</taxon>
        <taxon>Metazoa</taxon>
        <taxon>Spiralia</taxon>
        <taxon>Lophotrochozoa</taxon>
        <taxon>Platyhelminthes</taxon>
        <taxon>Trematoda</taxon>
        <taxon>Digenea</taxon>
        <taxon>Strigeidida</taxon>
        <taxon>Schistosomatoidea</taxon>
        <taxon>Schistosomatidae</taxon>
        <taxon>Schistosoma</taxon>
    </lineage>
</organism>
<dbReference type="Proteomes" id="UP000471633">
    <property type="component" value="Unassembled WGS sequence"/>
</dbReference>
<proteinExistence type="predicted"/>
<feature type="transmembrane region" description="Helical" evidence="1">
    <location>
        <begin position="235"/>
        <end position="261"/>
    </location>
</feature>
<dbReference type="EMBL" id="KL251337">
    <property type="protein sequence ID" value="KGB39988.1"/>
    <property type="molecule type" value="Genomic_DNA"/>
</dbReference>
<dbReference type="EMBL" id="AMPZ03000001">
    <property type="protein sequence ID" value="KAH9595690.1"/>
    <property type="molecule type" value="Genomic_DNA"/>
</dbReference>
<feature type="transmembrane region" description="Helical" evidence="1">
    <location>
        <begin position="21"/>
        <end position="45"/>
    </location>
</feature>
<keyword evidence="4" id="KW-1185">Reference proteome</keyword>
<dbReference type="Gene3D" id="1.20.1070.10">
    <property type="entry name" value="Rhodopsin 7-helix transmembrane proteins"/>
    <property type="match status" value="1"/>
</dbReference>
<dbReference type="KEGG" id="shx:MS3_00001647"/>
<name>A0A095CBU0_SCHHA</name>
<accession>A0A095CBU0</accession>
<dbReference type="GeneID" id="24595676"/>
<feature type="transmembrane region" description="Helical" evidence="1">
    <location>
        <begin position="87"/>
        <end position="108"/>
    </location>
</feature>
<protein>
    <recommendedName>
        <fullName evidence="5">G-protein coupled receptors family 1 profile domain-containing protein</fullName>
    </recommendedName>
</protein>
<feature type="transmembrane region" description="Helical" evidence="1">
    <location>
        <begin position="186"/>
        <end position="214"/>
    </location>
</feature>
<sequence>MCDTQYGIINFVFGRNSVSHIIDAITLAISSVSIFLNPILLFYIFNVSIGTHFLGVLIMLQMTFEWLASATGMLYAFCPSIKTNELWLRLIVCHMWSSTFMYNLFIMFSKYNVMSMLIERCFQLFYPNKNILDYPRTVIASYCFAMIYITAINLRFTVLVQIDTNGRCVTVGQNPADEFHRQQLLIFGYLCLVLLLILPAIVITTCYILILIHYIKIKRANKNFRGFNPSNQQHILTLLIIIWSFESTTANILDMVIFYYFQNYGYVEKSRILFSATELVRIIYFVSRTLSLFIFIQAIRTKFIEHFTFITGSCLKIFKRR</sequence>
<feature type="transmembrane region" description="Helical" evidence="1">
    <location>
        <begin position="281"/>
        <end position="299"/>
    </location>
</feature>
<reference evidence="3" key="1">
    <citation type="journal article" date="2012" name="Nat. Genet.">
        <title>Whole-genome sequence of Schistosoma haematobium.</title>
        <authorList>
            <person name="Young N.D."/>
            <person name="Jex A.R."/>
            <person name="Li B."/>
            <person name="Liu S."/>
            <person name="Yang L."/>
            <person name="Xiong Z."/>
            <person name="Li Y."/>
            <person name="Cantacessi C."/>
            <person name="Hall R.S."/>
            <person name="Xu X."/>
            <person name="Chen F."/>
            <person name="Wu X."/>
            <person name="Zerlotini A."/>
            <person name="Oliveira G."/>
            <person name="Hofmann A."/>
            <person name="Zhang G."/>
            <person name="Fang X."/>
            <person name="Kang Y."/>
            <person name="Campbell B.E."/>
            <person name="Loukas A."/>
            <person name="Ranganathan S."/>
            <person name="Rollinson D."/>
            <person name="Rinaldi G."/>
            <person name="Brindley P.J."/>
            <person name="Yang H."/>
            <person name="Wang J."/>
            <person name="Wang J."/>
            <person name="Gasser R.B."/>
        </authorList>
    </citation>
    <scope>NUCLEOTIDE SEQUENCE [LARGE SCALE GENOMIC DNA]</scope>
</reference>
<dbReference type="RefSeq" id="XP_012799746.1">
    <property type="nucleotide sequence ID" value="XM_012944292.1"/>
</dbReference>
<dbReference type="CTD" id="24595676"/>
<reference evidence="2" key="2">
    <citation type="journal article" date="2019" name="Gigascience">
        <title>High-quality Schistosoma haematobium genome achieved by single-molecule and long-range sequencing.</title>
        <authorList>
            <person name="Stroehlein A.J."/>
            <person name="Korhonen P.K."/>
            <person name="Chong T.M."/>
            <person name="Lim Y.L."/>
            <person name="Chan K.G."/>
            <person name="Webster B."/>
            <person name="Rollinson D."/>
            <person name="Brindley P.J."/>
            <person name="Gasser R.B."/>
            <person name="Young N.D."/>
        </authorList>
    </citation>
    <scope>NUCLEOTIDE SEQUENCE</scope>
</reference>
<evidence type="ECO:0000313" key="3">
    <source>
        <dbReference type="EMBL" id="KGB39988.1"/>
    </source>
</evidence>
<keyword evidence="1" id="KW-0812">Transmembrane</keyword>
<reference evidence="2" key="4">
    <citation type="journal article" date="2022" name="PLoS Pathog.">
        <title>Chromosome-level genome of Schistosoma haematobium underpins genome-wide explorations of molecular variation.</title>
        <authorList>
            <person name="Stroehlein A.J."/>
            <person name="Korhonen P.K."/>
            <person name="Lee V.V."/>
            <person name="Ralph S.A."/>
            <person name="Mentink-Kane M."/>
            <person name="You H."/>
            <person name="McManus D.P."/>
            <person name="Tchuente L.T."/>
            <person name="Stothard J.R."/>
            <person name="Kaur P."/>
            <person name="Dudchenko O."/>
            <person name="Aiden E.L."/>
            <person name="Yang B."/>
            <person name="Yang H."/>
            <person name="Emery A.M."/>
            <person name="Webster B.L."/>
            <person name="Brindley P.J."/>
            <person name="Rollinson D."/>
            <person name="Chang B.C.H."/>
            <person name="Gasser R.B."/>
            <person name="Young N.D."/>
        </authorList>
    </citation>
    <scope>NUCLEOTIDE SEQUENCE</scope>
</reference>
<keyword evidence="1" id="KW-1133">Transmembrane helix</keyword>
<feature type="transmembrane region" description="Helical" evidence="1">
    <location>
        <begin position="51"/>
        <end position="75"/>
    </location>
</feature>
<reference evidence="2" key="3">
    <citation type="submission" date="2021-06" db="EMBL/GenBank/DDBJ databases">
        <title>Chromosome-level genome assembly for S. haematobium.</title>
        <authorList>
            <person name="Stroehlein A.J."/>
        </authorList>
    </citation>
    <scope>NUCLEOTIDE SEQUENCE</scope>
</reference>
<evidence type="ECO:0008006" key="5">
    <source>
        <dbReference type="Google" id="ProtNLM"/>
    </source>
</evidence>
<evidence type="ECO:0000313" key="2">
    <source>
        <dbReference type="EMBL" id="KAH9595690.1"/>
    </source>
</evidence>